<dbReference type="GO" id="GO:0005524">
    <property type="term" value="F:ATP binding"/>
    <property type="evidence" value="ECO:0007669"/>
    <property type="project" value="UniProtKB-KW"/>
</dbReference>
<feature type="domain" description="Histidine kinase/HSP90-like ATPase" evidence="2">
    <location>
        <begin position="16"/>
        <end position="130"/>
    </location>
</feature>
<dbReference type="Gene3D" id="3.30.565.10">
    <property type="entry name" value="Histidine kinase-like ATPase, C-terminal domain"/>
    <property type="match status" value="1"/>
</dbReference>
<keyword evidence="1" id="KW-0808">Transferase</keyword>
<protein>
    <submittedName>
        <fullName evidence="3">ATP-binding protein</fullName>
    </submittedName>
</protein>
<evidence type="ECO:0000256" key="1">
    <source>
        <dbReference type="ARBA" id="ARBA00022527"/>
    </source>
</evidence>
<proteinExistence type="predicted"/>
<evidence type="ECO:0000313" key="4">
    <source>
        <dbReference type="Proteomes" id="UP001058271"/>
    </source>
</evidence>
<gene>
    <name evidence="3" type="ORF">Drose_27235</name>
</gene>
<keyword evidence="1" id="KW-0418">Kinase</keyword>
<accession>A0ABY5Z1C9</accession>
<dbReference type="EMBL" id="CP073721">
    <property type="protein sequence ID" value="UWZ34860.1"/>
    <property type="molecule type" value="Genomic_DNA"/>
</dbReference>
<dbReference type="InterPro" id="IPR036890">
    <property type="entry name" value="HATPase_C_sf"/>
</dbReference>
<name>A0ABY5Z1C9_9ACTN</name>
<dbReference type="Pfam" id="PF13581">
    <property type="entry name" value="HATPase_c_2"/>
    <property type="match status" value="1"/>
</dbReference>
<dbReference type="Proteomes" id="UP001058271">
    <property type="component" value="Chromosome"/>
</dbReference>
<evidence type="ECO:0000259" key="2">
    <source>
        <dbReference type="Pfam" id="PF13581"/>
    </source>
</evidence>
<sequence length="135" mass="14100">MADAVQTTALLVEDFDAEQITAVRHAVSRGAAGAGMHGRRLEDFVLAVNEIVTNAVRHAGGRGSLRMWIVDGVLVCEVTDKGGGIPAERINGQDLPPSHAVSGRGLWLARHLVDEVELRTSAGGTIVVLRSAAGG</sequence>
<dbReference type="InterPro" id="IPR003594">
    <property type="entry name" value="HATPase_dom"/>
</dbReference>
<reference evidence="3" key="1">
    <citation type="submission" date="2021-04" db="EMBL/GenBank/DDBJ databases">
        <title>Biosynthetic gene clusters of Dactylosporangioum roseum.</title>
        <authorList>
            <person name="Hartkoorn R.C."/>
            <person name="Beaudoing E."/>
            <person name="Hot D."/>
            <person name="Moureu S."/>
        </authorList>
    </citation>
    <scope>NUCLEOTIDE SEQUENCE</scope>
    <source>
        <strain evidence="3">NRRL B-16295</strain>
    </source>
</reference>
<dbReference type="CDD" id="cd16936">
    <property type="entry name" value="HATPase_RsbW-like"/>
    <property type="match status" value="1"/>
</dbReference>
<dbReference type="PANTHER" id="PTHR35526">
    <property type="entry name" value="ANTI-SIGMA-F FACTOR RSBW-RELATED"/>
    <property type="match status" value="1"/>
</dbReference>
<keyword evidence="1" id="KW-0723">Serine/threonine-protein kinase</keyword>
<dbReference type="InterPro" id="IPR050267">
    <property type="entry name" value="Anti-sigma-factor_SerPK"/>
</dbReference>
<keyword evidence="4" id="KW-1185">Reference proteome</keyword>
<organism evidence="3 4">
    <name type="scientific">Dactylosporangium roseum</name>
    <dbReference type="NCBI Taxonomy" id="47989"/>
    <lineage>
        <taxon>Bacteria</taxon>
        <taxon>Bacillati</taxon>
        <taxon>Actinomycetota</taxon>
        <taxon>Actinomycetes</taxon>
        <taxon>Micromonosporales</taxon>
        <taxon>Micromonosporaceae</taxon>
        <taxon>Dactylosporangium</taxon>
    </lineage>
</organism>
<keyword evidence="3" id="KW-0067">ATP-binding</keyword>
<dbReference type="SUPFAM" id="SSF55874">
    <property type="entry name" value="ATPase domain of HSP90 chaperone/DNA topoisomerase II/histidine kinase"/>
    <property type="match status" value="1"/>
</dbReference>
<keyword evidence="3" id="KW-0547">Nucleotide-binding</keyword>
<evidence type="ECO:0000313" key="3">
    <source>
        <dbReference type="EMBL" id="UWZ34860.1"/>
    </source>
</evidence>
<dbReference type="RefSeq" id="WP_260724204.1">
    <property type="nucleotide sequence ID" value="NZ_BAAABS010000052.1"/>
</dbReference>
<dbReference type="PANTHER" id="PTHR35526:SF3">
    <property type="entry name" value="ANTI-SIGMA-F FACTOR RSBW"/>
    <property type="match status" value="1"/>
</dbReference>